<evidence type="ECO:0000256" key="1">
    <source>
        <dbReference type="SAM" id="MobiDB-lite"/>
    </source>
</evidence>
<protein>
    <recommendedName>
        <fullName evidence="5">Intersectin-EH binding protein Ibp1</fullName>
    </recommendedName>
</protein>
<sequence>MTTVSIGTRRLLYAAVGLAIAAAPAVAVFAVADPVSRVTAQCQDTDTEDSFSMNCAPTIIPDTSDQLTEAEVAEPGFNGGNHSGGGGGHR</sequence>
<accession>A0ABX8VFS3</accession>
<feature type="chain" id="PRO_5045816526" description="Intersectin-EH binding protein Ibp1" evidence="2">
    <location>
        <begin position="28"/>
        <end position="90"/>
    </location>
</feature>
<evidence type="ECO:0000313" key="4">
    <source>
        <dbReference type="Proteomes" id="UP000825367"/>
    </source>
</evidence>
<feature type="region of interest" description="Disordered" evidence="1">
    <location>
        <begin position="64"/>
        <end position="90"/>
    </location>
</feature>
<evidence type="ECO:0008006" key="5">
    <source>
        <dbReference type="Google" id="ProtNLM"/>
    </source>
</evidence>
<gene>
    <name evidence="3" type="ORF">K0O64_27195</name>
</gene>
<dbReference type="EMBL" id="CP080333">
    <property type="protein sequence ID" value="QYL16630.1"/>
    <property type="molecule type" value="Genomic_DNA"/>
</dbReference>
<reference evidence="3 4" key="1">
    <citation type="submission" date="2021-07" db="EMBL/GenBank/DDBJ databases">
        <title>Whole genome sequencing of non-tuberculosis mycobacteria type-strains.</title>
        <authorList>
            <person name="Igarashi Y."/>
            <person name="Osugi A."/>
            <person name="Mitarai S."/>
        </authorList>
    </citation>
    <scope>NUCLEOTIDE SEQUENCE [LARGE SCALE GENOMIC DNA]</scope>
    <source>
        <strain evidence="3 4">JCM 16370</strain>
    </source>
</reference>
<dbReference type="Proteomes" id="UP000825367">
    <property type="component" value="Chromosome"/>
</dbReference>
<name>A0ABX8VFS3_9MYCO</name>
<evidence type="ECO:0000256" key="2">
    <source>
        <dbReference type="SAM" id="SignalP"/>
    </source>
</evidence>
<keyword evidence="4" id="KW-1185">Reference proteome</keyword>
<dbReference type="RefSeq" id="WP_125477504.1">
    <property type="nucleotide sequence ID" value="NZ_BAAAVX010000001.1"/>
</dbReference>
<feature type="signal peptide" evidence="2">
    <location>
        <begin position="1"/>
        <end position="27"/>
    </location>
</feature>
<proteinExistence type="predicted"/>
<feature type="compositionally biased region" description="Gly residues" evidence="1">
    <location>
        <begin position="77"/>
        <end position="90"/>
    </location>
</feature>
<organism evidence="3 4">
    <name type="scientific">Mycolicibacterium pallens</name>
    <dbReference type="NCBI Taxonomy" id="370524"/>
    <lineage>
        <taxon>Bacteria</taxon>
        <taxon>Bacillati</taxon>
        <taxon>Actinomycetota</taxon>
        <taxon>Actinomycetes</taxon>
        <taxon>Mycobacteriales</taxon>
        <taxon>Mycobacteriaceae</taxon>
        <taxon>Mycolicibacterium</taxon>
    </lineage>
</organism>
<evidence type="ECO:0000313" key="3">
    <source>
        <dbReference type="EMBL" id="QYL16630.1"/>
    </source>
</evidence>
<keyword evidence="2" id="KW-0732">Signal</keyword>